<name>A0A853GUL6_9BURK</name>
<proteinExistence type="inferred from homology"/>
<evidence type="ECO:0000256" key="4">
    <source>
        <dbReference type="ARBA" id="ARBA00025742"/>
    </source>
</evidence>
<gene>
    <name evidence="6" type="ORF">H0A62_02565</name>
</gene>
<dbReference type="Pfam" id="PF00149">
    <property type="entry name" value="Metallophos"/>
    <property type="match status" value="1"/>
</dbReference>
<keyword evidence="1" id="KW-0479">Metal-binding</keyword>
<dbReference type="GO" id="GO:0004112">
    <property type="term" value="F:cyclic-nucleotide phosphodiesterase activity"/>
    <property type="evidence" value="ECO:0007669"/>
    <property type="project" value="InterPro"/>
</dbReference>
<dbReference type="InterPro" id="IPR029052">
    <property type="entry name" value="Metallo-depent_PP-like"/>
</dbReference>
<evidence type="ECO:0000256" key="3">
    <source>
        <dbReference type="ARBA" id="ARBA00023004"/>
    </source>
</evidence>
<feature type="domain" description="Calcineurin-like phosphoesterase" evidence="5">
    <location>
        <begin position="1"/>
        <end position="197"/>
    </location>
</feature>
<dbReference type="PANTHER" id="PTHR42988">
    <property type="entry name" value="PHOSPHOHYDROLASE"/>
    <property type="match status" value="1"/>
</dbReference>
<evidence type="ECO:0000256" key="1">
    <source>
        <dbReference type="ARBA" id="ARBA00022723"/>
    </source>
</evidence>
<evidence type="ECO:0000313" key="6">
    <source>
        <dbReference type="EMBL" id="NYT84476.1"/>
    </source>
</evidence>
<dbReference type="InterPro" id="IPR026575">
    <property type="entry name" value="GpdQ/CpdA-like"/>
</dbReference>
<protein>
    <submittedName>
        <fullName evidence="6">Phosphodiesterase</fullName>
    </submittedName>
</protein>
<dbReference type="Gene3D" id="3.30.750.180">
    <property type="entry name" value="GpdQ, beta-strand dimerisation domain"/>
    <property type="match status" value="1"/>
</dbReference>
<evidence type="ECO:0000313" key="7">
    <source>
        <dbReference type="Proteomes" id="UP000554144"/>
    </source>
</evidence>
<dbReference type="Proteomes" id="UP000554144">
    <property type="component" value="Unassembled WGS sequence"/>
</dbReference>
<dbReference type="CDD" id="cd07402">
    <property type="entry name" value="MPP_GpdQ"/>
    <property type="match status" value="1"/>
</dbReference>
<evidence type="ECO:0000259" key="5">
    <source>
        <dbReference type="Pfam" id="PF00149"/>
    </source>
</evidence>
<dbReference type="InterPro" id="IPR042281">
    <property type="entry name" value="GpdQ_beta-strand"/>
</dbReference>
<dbReference type="GO" id="GO:0046872">
    <property type="term" value="F:metal ion binding"/>
    <property type="evidence" value="ECO:0007669"/>
    <property type="project" value="UniProtKB-KW"/>
</dbReference>
<comment type="similarity">
    <text evidence="4">Belongs to the cyclic nucleotide phosphodiesterase class-III family.</text>
</comment>
<reference evidence="6 7" key="1">
    <citation type="submission" date="2020-07" db="EMBL/GenBank/DDBJ databases">
        <title>Taxonomic revisions and descriptions of new bacterial species based on genomic comparisons in the high-G+C-content subgroup of the family Alcaligenaceae.</title>
        <authorList>
            <person name="Szabo A."/>
            <person name="Felfoldi T."/>
        </authorList>
    </citation>
    <scope>NUCLEOTIDE SEQUENCE [LARGE SCALE GENOMIC DNA]</scope>
    <source>
        <strain evidence="6 7">DSM 25667</strain>
    </source>
</reference>
<comment type="caution">
    <text evidence="6">The sequence shown here is derived from an EMBL/GenBank/DDBJ whole genome shotgun (WGS) entry which is preliminary data.</text>
</comment>
<dbReference type="PANTHER" id="PTHR42988:SF2">
    <property type="entry name" value="CYCLIC NUCLEOTIDE PHOSPHODIESTERASE CBUA0032-RELATED"/>
    <property type="match status" value="1"/>
</dbReference>
<dbReference type="SUPFAM" id="SSF56300">
    <property type="entry name" value="Metallo-dependent phosphatases"/>
    <property type="match status" value="1"/>
</dbReference>
<organism evidence="6 7">
    <name type="scientific">Pollutimonas harenae</name>
    <dbReference type="NCBI Taxonomy" id="657015"/>
    <lineage>
        <taxon>Bacteria</taxon>
        <taxon>Pseudomonadati</taxon>
        <taxon>Pseudomonadota</taxon>
        <taxon>Betaproteobacteria</taxon>
        <taxon>Burkholderiales</taxon>
        <taxon>Alcaligenaceae</taxon>
        <taxon>Pollutimonas</taxon>
    </lineage>
</organism>
<dbReference type="RefSeq" id="WP_130038359.1">
    <property type="nucleotide sequence ID" value="NZ_JACCEV010000001.1"/>
</dbReference>
<dbReference type="InterPro" id="IPR042283">
    <property type="entry name" value="GpdQ_catalytic"/>
</dbReference>
<accession>A0A853GUL6</accession>
<keyword evidence="7" id="KW-1185">Reference proteome</keyword>
<dbReference type="Gene3D" id="3.60.21.40">
    <property type="entry name" value="GpdQ, catalytic alpha/beta sandwich domain"/>
    <property type="match status" value="1"/>
</dbReference>
<dbReference type="InterPro" id="IPR004843">
    <property type="entry name" value="Calcineurin-like_PHP"/>
</dbReference>
<dbReference type="AlphaFoldDB" id="A0A853GUL6"/>
<keyword evidence="2" id="KW-0378">Hydrolase</keyword>
<dbReference type="EMBL" id="JACCEV010000001">
    <property type="protein sequence ID" value="NYT84476.1"/>
    <property type="molecule type" value="Genomic_DNA"/>
</dbReference>
<dbReference type="InterPro" id="IPR050884">
    <property type="entry name" value="CNP_phosphodiesterase-III"/>
</dbReference>
<evidence type="ECO:0000256" key="2">
    <source>
        <dbReference type="ARBA" id="ARBA00022801"/>
    </source>
</evidence>
<keyword evidence="3" id="KW-0408">Iron</keyword>
<dbReference type="OrthoDB" id="9784378at2"/>
<sequence>MLIAQISDLHIQEGGKDTELIQAEHHLAVCVQALNRLAPRPDMVVITGDLTEHGRKPEYLRLKPLLARLDIPYLLIPGNHDSPAMLREVFHEHSYLQTGTPFIQYVIDDWPLRIVALDTTVPMRSEGGLCAERLEWLSNTLAQAPDAPTLILMHHPPFETGIRQMDNLGLLSGREDFARVIAPYSNIERILCGHLHRTMLCRVGPTVASTCPGTAHQITLDLDSAATELSFNFEPPGYQLHWQGAQGLVTHHATIGDFPGPYSF</sequence>